<evidence type="ECO:0000256" key="1">
    <source>
        <dbReference type="SAM" id="Phobius"/>
    </source>
</evidence>
<evidence type="ECO:0008006" key="4">
    <source>
        <dbReference type="Google" id="ProtNLM"/>
    </source>
</evidence>
<evidence type="ECO:0000313" key="2">
    <source>
        <dbReference type="EMBL" id="QVI20701.1"/>
    </source>
</evidence>
<keyword evidence="1" id="KW-0472">Membrane</keyword>
<keyword evidence="3" id="KW-1185">Reference proteome</keyword>
<reference evidence="2 3" key="1">
    <citation type="submission" date="2021-04" db="EMBL/GenBank/DDBJ databases">
        <title>Nocardia tengchongensis.</title>
        <authorList>
            <person name="Zhuang k."/>
            <person name="Ran Y."/>
            <person name="Li W."/>
        </authorList>
    </citation>
    <scope>NUCLEOTIDE SEQUENCE [LARGE SCALE GENOMIC DNA]</scope>
    <source>
        <strain evidence="2 3">CFH S0057</strain>
    </source>
</reference>
<dbReference type="Proteomes" id="UP000683310">
    <property type="component" value="Chromosome"/>
</dbReference>
<sequence>MAHVDGAADLDPRYGLRDLLGLRGSTAWWFLLILEAVIALYMARNFGQAPLWAAAAALALMLSAGALVTAIPVDPLPIPVALYGAAAPPIATALTVLTPVRDLPHESVWSAFASSYVLGVLMLRGRIRTAWAGVIAVAAVLVALGLGSSHLDPGTLIGSMVPVGTITAISVFTAVMRPMQRSLRVLREDALMRATAEATMAAADSERTRQLARLDRVARPILERIADGAKLTAAEREECRLLEAELRDGLRAPQLVTDELSGAARGARGRGVEVILLDDGGFAGVPEWVRQRVIDAATKELDATNAGRITVRVLPLGRPVLATVLSTAPTQDRRTEIDQDGHVTLMTD</sequence>
<name>A0ABX8CMX8_9NOCA</name>
<dbReference type="RefSeq" id="WP_213556809.1">
    <property type="nucleotide sequence ID" value="NZ_JBHZDI010000118.1"/>
</dbReference>
<accession>A0ABX8CMX8</accession>
<keyword evidence="1" id="KW-1133">Transmembrane helix</keyword>
<feature type="transmembrane region" description="Helical" evidence="1">
    <location>
        <begin position="26"/>
        <end position="43"/>
    </location>
</feature>
<feature type="transmembrane region" description="Helical" evidence="1">
    <location>
        <begin position="130"/>
        <end position="150"/>
    </location>
</feature>
<feature type="transmembrane region" description="Helical" evidence="1">
    <location>
        <begin position="50"/>
        <end position="73"/>
    </location>
</feature>
<protein>
    <recommendedName>
        <fullName evidence="4">Signal transduction histidine kinase</fullName>
    </recommendedName>
</protein>
<feature type="transmembrane region" description="Helical" evidence="1">
    <location>
        <begin position="156"/>
        <end position="176"/>
    </location>
</feature>
<keyword evidence="1" id="KW-0812">Transmembrane</keyword>
<proteinExistence type="predicted"/>
<evidence type="ECO:0000313" key="3">
    <source>
        <dbReference type="Proteomes" id="UP000683310"/>
    </source>
</evidence>
<organism evidence="2 3">
    <name type="scientific">Nocardia tengchongensis</name>
    <dbReference type="NCBI Taxonomy" id="2055889"/>
    <lineage>
        <taxon>Bacteria</taxon>
        <taxon>Bacillati</taxon>
        <taxon>Actinomycetota</taxon>
        <taxon>Actinomycetes</taxon>
        <taxon>Mycobacteriales</taxon>
        <taxon>Nocardiaceae</taxon>
        <taxon>Nocardia</taxon>
    </lineage>
</organism>
<gene>
    <name evidence="2" type="ORF">KHQ06_32055</name>
</gene>
<dbReference type="EMBL" id="CP074371">
    <property type="protein sequence ID" value="QVI20701.1"/>
    <property type="molecule type" value="Genomic_DNA"/>
</dbReference>